<evidence type="ECO:0000313" key="2">
    <source>
        <dbReference type="Proteomes" id="UP000319322"/>
    </source>
</evidence>
<organism evidence="1 2">
    <name type="scientific">Helicobacter mehlei</name>
    <dbReference type="NCBI Taxonomy" id="2316080"/>
    <lineage>
        <taxon>Bacteria</taxon>
        <taxon>Pseudomonadati</taxon>
        <taxon>Campylobacterota</taxon>
        <taxon>Epsilonproteobacteria</taxon>
        <taxon>Campylobacterales</taxon>
        <taxon>Helicobacteraceae</taxon>
        <taxon>Helicobacter</taxon>
    </lineage>
</organism>
<reference evidence="2" key="1">
    <citation type="submission" date="2019-07" db="EMBL/GenBank/DDBJ databases">
        <title>Helicobacter labacensis sp. nov., Helicobacter mehlei sp. nov. and Helicobacter vulpis sp. nov., isolated from gastric mucosa of red fox (Vulpis vulpis).</title>
        <authorList>
            <person name="Papic B."/>
        </authorList>
    </citation>
    <scope>NUCLEOTIDE SEQUENCE [LARGE SCALE GENOMIC DNA]</scope>
    <source>
        <strain evidence="2">L8b</strain>
    </source>
</reference>
<sequence>MRQHNNTKRAYSRELVQAYVLTGIGSSFFELCLDGDKINIAFDSKDGTEITQINQNATCLVPARALSIKNLRFLSLLHKVGDIYDRMLIGCLRPKGDIVHVPLLIPFAEFIRYATHIYAKPAGGFNGSSTTVILKPTPPNKAGQPLAPLCHILA</sequence>
<dbReference type="Proteomes" id="UP000319322">
    <property type="component" value="Unassembled WGS sequence"/>
</dbReference>
<reference evidence="1 2" key="2">
    <citation type="submission" date="2019-07" db="EMBL/GenBank/DDBJ databases">
        <title>Helicobacter labacensis sp. nov., Helicobacter mehlei sp. nov. and Helicobacter vulpis sp. nov., isolated from gastric mucosa of red fox (Vulpis vulpis).</title>
        <authorList>
            <person name="Kusar D."/>
            <person name="Gruntar I."/>
            <person name="Pate M."/>
            <person name="Zajc U."/>
            <person name="Ocepek M."/>
        </authorList>
    </citation>
    <scope>NUCLEOTIDE SEQUENCE [LARGE SCALE GENOMIC DNA]</scope>
    <source>
        <strain evidence="1 2">L8b</strain>
    </source>
</reference>
<dbReference type="AlphaFoldDB" id="A0A553UJE8"/>
<dbReference type="EMBL" id="VKGC01000028">
    <property type="protein sequence ID" value="TSA80344.1"/>
    <property type="molecule type" value="Genomic_DNA"/>
</dbReference>
<name>A0A553UJE8_9HELI</name>
<gene>
    <name evidence="1" type="ORF">FNE76_07445</name>
</gene>
<accession>A0A553UJE8</accession>
<comment type="caution">
    <text evidence="1">The sequence shown here is derived from an EMBL/GenBank/DDBJ whole genome shotgun (WGS) entry which is preliminary data.</text>
</comment>
<proteinExistence type="predicted"/>
<dbReference type="RefSeq" id="WP_120948716.1">
    <property type="nucleotide sequence ID" value="NZ_QXQS01000023.1"/>
</dbReference>
<evidence type="ECO:0000313" key="1">
    <source>
        <dbReference type="EMBL" id="TSA80344.1"/>
    </source>
</evidence>
<keyword evidence="2" id="KW-1185">Reference proteome</keyword>
<protein>
    <submittedName>
        <fullName evidence="1">Uncharacterized protein</fullName>
    </submittedName>
</protein>